<evidence type="ECO:0000256" key="3">
    <source>
        <dbReference type="ARBA" id="ARBA00022540"/>
    </source>
</evidence>
<dbReference type="PANTHER" id="PTHR11960:SF14">
    <property type="entry name" value="EUKARYOTIC TRANSLATION INITIATION FACTOR 4E"/>
    <property type="match status" value="1"/>
</dbReference>
<evidence type="ECO:0000256" key="6">
    <source>
        <dbReference type="ARBA" id="ARBA00022917"/>
    </source>
</evidence>
<dbReference type="GO" id="GO:0003743">
    <property type="term" value="F:translation initiation factor activity"/>
    <property type="evidence" value="ECO:0007669"/>
    <property type="project" value="UniProtKB-KW"/>
</dbReference>
<dbReference type="SUPFAM" id="SSF55418">
    <property type="entry name" value="eIF4e-like"/>
    <property type="match status" value="1"/>
</dbReference>
<reference evidence="9" key="2">
    <citation type="submission" date="2025-08" db="UniProtKB">
        <authorList>
            <consortium name="Ensembl"/>
        </authorList>
    </citation>
    <scope>IDENTIFICATION</scope>
</reference>
<dbReference type="GO" id="GO:0000340">
    <property type="term" value="F:RNA 7-methylguanosine cap binding"/>
    <property type="evidence" value="ECO:0007669"/>
    <property type="project" value="TreeGrafter"/>
</dbReference>
<dbReference type="EMBL" id="LWLT01000012">
    <property type="status" value="NOT_ANNOTATED_CDS"/>
    <property type="molecule type" value="Genomic_DNA"/>
</dbReference>
<keyword evidence="5 7" id="KW-0694">RNA-binding</keyword>
<evidence type="ECO:0000256" key="4">
    <source>
        <dbReference type="ARBA" id="ARBA00022845"/>
    </source>
</evidence>
<name>A0A452ERL2_CAPHI</name>
<keyword evidence="2" id="KW-0963">Cytoplasm</keyword>
<feature type="compositionally biased region" description="Polar residues" evidence="8">
    <location>
        <begin position="16"/>
        <end position="26"/>
    </location>
</feature>
<reference evidence="9 10" key="1">
    <citation type="submission" date="2016-04" db="EMBL/GenBank/DDBJ databases">
        <title>Polished mammalian reference genomes with single-molecule sequencing and chromosome conformation capture applied to the Capra hircus genome.</title>
        <authorList>
            <person name="Bickhart D.M."/>
            <person name="Koren S."/>
            <person name="Rosen B."/>
            <person name="Hastie A."/>
            <person name="Liachko I."/>
            <person name="Sullivan S.T."/>
            <person name="Burton J."/>
            <person name="Sayre B.L."/>
            <person name="Huson H.J."/>
            <person name="Lee J."/>
            <person name="Lam E."/>
            <person name="Kelley C.M."/>
            <person name="Hutchison J.L."/>
            <person name="Zhou Y."/>
            <person name="Sun J."/>
            <person name="Crisa A."/>
            <person name="Schwartz J.C."/>
            <person name="Hammond J.A."/>
            <person name="Schroeder S.G."/>
            <person name="Liu G.E."/>
            <person name="Dunham M."/>
            <person name="Shendure J."/>
            <person name="Sonstegard T.S."/>
            <person name="Phillippy A.M."/>
            <person name="Van Tassell C.P."/>
            <person name="Smith T.P."/>
        </authorList>
    </citation>
    <scope>NUCLEOTIDE SEQUENCE [LARGE SCALE GENOMIC DNA]</scope>
</reference>
<dbReference type="GO" id="GO:0016281">
    <property type="term" value="C:eukaryotic translation initiation factor 4F complex"/>
    <property type="evidence" value="ECO:0007669"/>
    <property type="project" value="TreeGrafter"/>
</dbReference>
<dbReference type="InterPro" id="IPR023398">
    <property type="entry name" value="TIF_eIF4e-like"/>
</dbReference>
<organism evidence="9 10">
    <name type="scientific">Capra hircus</name>
    <name type="common">Goat</name>
    <dbReference type="NCBI Taxonomy" id="9925"/>
    <lineage>
        <taxon>Eukaryota</taxon>
        <taxon>Metazoa</taxon>
        <taxon>Chordata</taxon>
        <taxon>Craniata</taxon>
        <taxon>Vertebrata</taxon>
        <taxon>Euteleostomi</taxon>
        <taxon>Mammalia</taxon>
        <taxon>Eutheria</taxon>
        <taxon>Laurasiatheria</taxon>
        <taxon>Artiodactyla</taxon>
        <taxon>Ruminantia</taxon>
        <taxon>Pecora</taxon>
        <taxon>Bovidae</taxon>
        <taxon>Caprinae</taxon>
        <taxon>Capra</taxon>
    </lineage>
</organism>
<dbReference type="Gene3D" id="3.30.760.10">
    <property type="entry name" value="RNA Cap, Translation Initiation Factor Eif4e"/>
    <property type="match status" value="2"/>
</dbReference>
<evidence type="ECO:0000313" key="9">
    <source>
        <dbReference type="Ensembl" id="ENSCHIP00000014391.1"/>
    </source>
</evidence>
<evidence type="ECO:0000256" key="5">
    <source>
        <dbReference type="ARBA" id="ARBA00022884"/>
    </source>
</evidence>
<dbReference type="InterPro" id="IPR001040">
    <property type="entry name" value="TIF_eIF_4E"/>
</dbReference>
<feature type="region of interest" description="Disordered" evidence="8">
    <location>
        <begin position="1"/>
        <end position="26"/>
    </location>
</feature>
<keyword evidence="4" id="KW-0810">Translation regulation</keyword>
<evidence type="ECO:0000256" key="7">
    <source>
        <dbReference type="RuleBase" id="RU004374"/>
    </source>
</evidence>
<dbReference type="Pfam" id="PF01652">
    <property type="entry name" value="IF4E"/>
    <property type="match status" value="2"/>
</dbReference>
<sequence length="189" mass="21899">MVTVEPETTSTPSPCLQRNQKSNQEVANPEQYMKHPLQNRWALWLLKNDKTNLQLISKYDFLEGFWALYNHIQLPSNLMPGCEYSLFKDGIKPIDLSHFWLEMLLCLVEESFDDYRLPCDNIRGAVVNVRDKADKIAIWTLDCEKREGVTHNREDEERLELPPKTAIGYQSHEDTATKNGSTIKSRCVV</sequence>
<evidence type="ECO:0000256" key="2">
    <source>
        <dbReference type="ARBA" id="ARBA00022490"/>
    </source>
</evidence>
<keyword evidence="3 7" id="KW-0396">Initiation factor</keyword>
<dbReference type="Ensembl" id="ENSCHIT00000022185.1">
    <property type="protein sequence ID" value="ENSCHIP00000014391.1"/>
    <property type="gene ID" value="ENSCHIG00000015439.1"/>
</dbReference>
<protein>
    <recommendedName>
        <fullName evidence="11">Eukaryotic translation initiation factor 4E family member 1B</fullName>
    </recommendedName>
</protein>
<keyword evidence="10" id="KW-1185">Reference proteome</keyword>
<proteinExistence type="inferred from homology"/>
<dbReference type="GeneTree" id="ENSGT00940000154194"/>
<dbReference type="PANTHER" id="PTHR11960">
    <property type="entry name" value="EUKARYOTIC TRANSLATION INITIATION FACTOR 4E RELATED"/>
    <property type="match status" value="1"/>
</dbReference>
<dbReference type="AlphaFoldDB" id="A0A452ERL2"/>
<dbReference type="GO" id="GO:0006417">
    <property type="term" value="P:regulation of translation"/>
    <property type="evidence" value="ECO:0007669"/>
    <property type="project" value="UniProtKB-KW"/>
</dbReference>
<evidence type="ECO:0000256" key="1">
    <source>
        <dbReference type="ARBA" id="ARBA00009860"/>
    </source>
</evidence>
<dbReference type="STRING" id="9925.ENSCHIP00000014391"/>
<dbReference type="Proteomes" id="UP000291000">
    <property type="component" value="Chromosome 9"/>
</dbReference>
<evidence type="ECO:0008006" key="11">
    <source>
        <dbReference type="Google" id="ProtNLM"/>
    </source>
</evidence>
<accession>A0A452ERL2</accession>
<keyword evidence="6 7" id="KW-0648">Protein biosynthesis</keyword>
<feature type="compositionally biased region" description="Low complexity" evidence="8">
    <location>
        <begin position="1"/>
        <end position="14"/>
    </location>
</feature>
<reference evidence="9" key="3">
    <citation type="submission" date="2025-09" db="UniProtKB">
        <authorList>
            <consortium name="Ensembl"/>
        </authorList>
    </citation>
    <scope>IDENTIFICATION</scope>
</reference>
<evidence type="ECO:0000256" key="8">
    <source>
        <dbReference type="SAM" id="MobiDB-lite"/>
    </source>
</evidence>
<evidence type="ECO:0000313" key="10">
    <source>
        <dbReference type="Proteomes" id="UP000291000"/>
    </source>
</evidence>
<comment type="similarity">
    <text evidence="1 7">Belongs to the eukaryotic initiation factor 4E family.</text>
</comment>